<evidence type="ECO:0000256" key="6">
    <source>
        <dbReference type="ARBA" id="ARBA00023002"/>
    </source>
</evidence>
<proteinExistence type="inferred from homology"/>
<dbReference type="GO" id="GO:0005507">
    <property type="term" value="F:copper ion binding"/>
    <property type="evidence" value="ECO:0007669"/>
    <property type="project" value="InterPro"/>
</dbReference>
<dbReference type="Gene3D" id="2.60.40.420">
    <property type="entry name" value="Cupredoxins - blue copper proteins"/>
    <property type="match status" value="1"/>
</dbReference>
<dbReference type="Proteomes" id="UP000288805">
    <property type="component" value="Unassembled WGS sequence"/>
</dbReference>
<gene>
    <name evidence="9" type="primary">LAC21_8</name>
    <name evidence="9" type="ORF">CK203_115441</name>
</gene>
<dbReference type="InterPro" id="IPR045087">
    <property type="entry name" value="Cu-oxidase_fam"/>
</dbReference>
<dbReference type="Pfam" id="PF07731">
    <property type="entry name" value="Cu-oxidase_2"/>
    <property type="match status" value="1"/>
</dbReference>
<dbReference type="InterPro" id="IPR033138">
    <property type="entry name" value="Cu_oxidase_CS"/>
</dbReference>
<accession>A0A438BMR6</accession>
<keyword evidence="3" id="KW-0964">Secreted</keyword>
<evidence type="ECO:0000313" key="10">
    <source>
        <dbReference type="Proteomes" id="UP000288805"/>
    </source>
</evidence>
<keyword evidence="5" id="KW-0677">Repeat</keyword>
<evidence type="ECO:0000256" key="2">
    <source>
        <dbReference type="ARBA" id="ARBA00010609"/>
    </source>
</evidence>
<keyword evidence="4" id="KW-0479">Metal-binding</keyword>
<dbReference type="PROSITE" id="PS00080">
    <property type="entry name" value="MULTICOPPER_OXIDASE2"/>
    <property type="match status" value="1"/>
</dbReference>
<evidence type="ECO:0000256" key="7">
    <source>
        <dbReference type="ARBA" id="ARBA00023008"/>
    </source>
</evidence>
<evidence type="ECO:0000256" key="5">
    <source>
        <dbReference type="ARBA" id="ARBA00022737"/>
    </source>
</evidence>
<name>A0A438BMR6_VITVI</name>
<evidence type="ECO:0000313" key="9">
    <source>
        <dbReference type="EMBL" id="RVW12265.1"/>
    </source>
</evidence>
<comment type="caution">
    <text evidence="9">The sequence shown here is derived from an EMBL/GenBank/DDBJ whole genome shotgun (WGS) entry which is preliminary data.</text>
</comment>
<comment type="similarity">
    <text evidence="2">Belongs to the multicopper oxidase family.</text>
</comment>
<dbReference type="AlphaFoldDB" id="A0A438BMR6"/>
<evidence type="ECO:0000256" key="4">
    <source>
        <dbReference type="ARBA" id="ARBA00022723"/>
    </source>
</evidence>
<feature type="domain" description="Plastocyanin-like" evidence="8">
    <location>
        <begin position="31"/>
        <end position="77"/>
    </location>
</feature>
<dbReference type="InterPro" id="IPR011706">
    <property type="entry name" value="Cu-oxidase_C"/>
</dbReference>
<dbReference type="PANTHER" id="PTHR11709:SF487">
    <property type="entry name" value="LACCASE"/>
    <property type="match status" value="1"/>
</dbReference>
<dbReference type="GO" id="GO:0016491">
    <property type="term" value="F:oxidoreductase activity"/>
    <property type="evidence" value="ECO:0007669"/>
    <property type="project" value="UniProtKB-KW"/>
</dbReference>
<dbReference type="SUPFAM" id="SSF49503">
    <property type="entry name" value="Cupredoxins"/>
    <property type="match status" value="1"/>
</dbReference>
<sequence>MDTVSMLLDGDLGISIKIGTIALQSGGSSLQSTISVPTKGWAAIRFEASNPGVWFMHCHVERHQTWGMETAFIVKNGKHPEAQMLPPPSDMPPC</sequence>
<dbReference type="InterPro" id="IPR008972">
    <property type="entry name" value="Cupredoxin"/>
</dbReference>
<dbReference type="PANTHER" id="PTHR11709">
    <property type="entry name" value="MULTI-COPPER OXIDASE"/>
    <property type="match status" value="1"/>
</dbReference>
<dbReference type="PROSITE" id="PS00079">
    <property type="entry name" value="MULTICOPPER_OXIDASE1"/>
    <property type="match status" value="1"/>
</dbReference>
<evidence type="ECO:0000259" key="8">
    <source>
        <dbReference type="Pfam" id="PF07731"/>
    </source>
</evidence>
<keyword evidence="6" id="KW-0560">Oxidoreductase</keyword>
<comment type="subcellular location">
    <subcellularLocation>
        <location evidence="1">Secreted</location>
    </subcellularLocation>
</comment>
<dbReference type="InterPro" id="IPR002355">
    <property type="entry name" value="Cu_oxidase_Cu_BS"/>
</dbReference>
<reference evidence="9 10" key="1">
    <citation type="journal article" date="2018" name="PLoS Genet.">
        <title>Population sequencing reveals clonal diversity and ancestral inbreeding in the grapevine cultivar Chardonnay.</title>
        <authorList>
            <person name="Roach M.J."/>
            <person name="Johnson D.L."/>
            <person name="Bohlmann J."/>
            <person name="van Vuuren H.J."/>
            <person name="Jones S.J."/>
            <person name="Pretorius I.S."/>
            <person name="Schmidt S.A."/>
            <person name="Borneman A.R."/>
        </authorList>
    </citation>
    <scope>NUCLEOTIDE SEQUENCE [LARGE SCALE GENOMIC DNA]</scope>
    <source>
        <strain evidence="10">cv. Chardonnay</strain>
        <tissue evidence="9">Leaf</tissue>
    </source>
</reference>
<evidence type="ECO:0000256" key="3">
    <source>
        <dbReference type="ARBA" id="ARBA00022525"/>
    </source>
</evidence>
<organism evidence="9 10">
    <name type="scientific">Vitis vinifera</name>
    <name type="common">Grape</name>
    <dbReference type="NCBI Taxonomy" id="29760"/>
    <lineage>
        <taxon>Eukaryota</taxon>
        <taxon>Viridiplantae</taxon>
        <taxon>Streptophyta</taxon>
        <taxon>Embryophyta</taxon>
        <taxon>Tracheophyta</taxon>
        <taxon>Spermatophyta</taxon>
        <taxon>Magnoliopsida</taxon>
        <taxon>eudicotyledons</taxon>
        <taxon>Gunneridae</taxon>
        <taxon>Pentapetalae</taxon>
        <taxon>rosids</taxon>
        <taxon>Vitales</taxon>
        <taxon>Vitaceae</taxon>
        <taxon>Viteae</taxon>
        <taxon>Vitis</taxon>
    </lineage>
</organism>
<dbReference type="GO" id="GO:0005576">
    <property type="term" value="C:extracellular region"/>
    <property type="evidence" value="ECO:0007669"/>
    <property type="project" value="UniProtKB-SubCell"/>
</dbReference>
<keyword evidence="7" id="KW-0186">Copper</keyword>
<protein>
    <submittedName>
        <fullName evidence="9">Laccase-21</fullName>
    </submittedName>
</protein>
<dbReference type="EMBL" id="QGNW01002715">
    <property type="protein sequence ID" value="RVW12265.1"/>
    <property type="molecule type" value="Genomic_DNA"/>
</dbReference>
<evidence type="ECO:0000256" key="1">
    <source>
        <dbReference type="ARBA" id="ARBA00004613"/>
    </source>
</evidence>